<dbReference type="EMBL" id="JH712263">
    <property type="protein sequence ID" value="EFO22517.2"/>
    <property type="molecule type" value="Genomic_DNA"/>
</dbReference>
<dbReference type="PANTHER" id="PTHR12890">
    <property type="entry name" value="DREV PROTEIN"/>
    <property type="match status" value="1"/>
</dbReference>
<dbReference type="eggNOG" id="KOG3987">
    <property type="taxonomic scope" value="Eukaryota"/>
</dbReference>
<evidence type="ECO:0000313" key="2">
    <source>
        <dbReference type="Proteomes" id="UP000095285"/>
    </source>
</evidence>
<dbReference type="STRING" id="7209.A0A1I7VP05"/>
<name>A0A1I7VP05_LOALO</name>
<organism evidence="2 3">
    <name type="scientific">Loa loa</name>
    <name type="common">Eye worm</name>
    <name type="synonym">Filaria loa</name>
    <dbReference type="NCBI Taxonomy" id="7209"/>
    <lineage>
        <taxon>Eukaryota</taxon>
        <taxon>Metazoa</taxon>
        <taxon>Ecdysozoa</taxon>
        <taxon>Nematoda</taxon>
        <taxon>Chromadorea</taxon>
        <taxon>Rhabditida</taxon>
        <taxon>Spirurina</taxon>
        <taxon>Spiruromorpha</taxon>
        <taxon>Filarioidea</taxon>
        <taxon>Onchocercidae</taxon>
        <taxon>Loa</taxon>
    </lineage>
</organism>
<dbReference type="InParanoid" id="A0A1I7VP05"/>
<reference evidence="3" key="2">
    <citation type="submission" date="2016-11" db="UniProtKB">
        <authorList>
            <consortium name="WormBaseParasite"/>
        </authorList>
    </citation>
    <scope>IDENTIFICATION</scope>
</reference>
<keyword evidence="2" id="KW-1185">Reference proteome</keyword>
<dbReference type="AlphaFoldDB" id="A0A1I7VP05"/>
<reference evidence="1 2" key="1">
    <citation type="submission" date="2012-04" db="EMBL/GenBank/DDBJ databases">
        <title>The Genome Sequence of Loa loa.</title>
        <authorList>
            <consortium name="The Broad Institute Genome Sequencing Platform"/>
            <consortium name="Broad Institute Genome Sequencing Center for Infectious Disease"/>
            <person name="Nutman T.B."/>
            <person name="Fink D.L."/>
            <person name="Russ C."/>
            <person name="Young S."/>
            <person name="Zeng Q."/>
            <person name="Gargeya S."/>
            <person name="Alvarado L."/>
            <person name="Berlin A."/>
            <person name="Chapman S.B."/>
            <person name="Chen Z."/>
            <person name="Freedman E."/>
            <person name="Gellesch M."/>
            <person name="Goldberg J."/>
            <person name="Griggs A."/>
            <person name="Gujja S."/>
            <person name="Heilman E.R."/>
            <person name="Heiman D."/>
            <person name="Howarth C."/>
            <person name="Mehta T."/>
            <person name="Neiman D."/>
            <person name="Pearson M."/>
            <person name="Roberts A."/>
            <person name="Saif S."/>
            <person name="Shea T."/>
            <person name="Shenoy N."/>
            <person name="Sisk P."/>
            <person name="Stolte C."/>
            <person name="Sykes S."/>
            <person name="White J."/>
            <person name="Yandava C."/>
            <person name="Haas B."/>
            <person name="Henn M.R."/>
            <person name="Nusbaum C."/>
            <person name="Birren B."/>
        </authorList>
    </citation>
    <scope>NUCLEOTIDE SEQUENCE [LARGE SCALE GENOMIC DNA]</scope>
</reference>
<sequence length="320" mass="36585">MFRTRGIARLLLEKEELDDRLLTSDHSEWYYIDRTAVTSYMLKKFHQFYMDEDVEEFLSNSLETSNSLCLQVCYALVTSLLSMVLTKTSINGVLRRGGMHLFSFSQLQEFLDISAEWTFHDKKLLDLGAGDGQITAIMARLYRTVSVTEASKVMQWRLKQRGFRVVPVDIWHQSGTYHLVSALNLLDRHYNPSLLLAQLHSITLRSKSLLLLAVVLPLHQYVEFHPTSRTNRPDIKISIKGRTFEEQAGSLVADVLEPAGFELLKWGKLPYLSEGDVRRPFYHLDDAVFLLKPVNISSAGSSFSSILKNNSMSNRDFTSL</sequence>
<dbReference type="CTD" id="9943380"/>
<accession>A0A1S0TZ21</accession>
<dbReference type="InterPro" id="IPR029063">
    <property type="entry name" value="SAM-dependent_MTases_sf"/>
</dbReference>
<dbReference type="KEGG" id="loa:LOAG_05975"/>
<proteinExistence type="predicted"/>
<dbReference type="RefSeq" id="XP_020302702.1">
    <property type="nucleotide sequence ID" value="XM_020447027.1"/>
</dbReference>
<dbReference type="WBParaSite" id="EN70_4687">
    <property type="protein sequence ID" value="EN70_4687"/>
    <property type="gene ID" value="EN70_4687"/>
</dbReference>
<accession>A0A1I7VP05</accession>
<evidence type="ECO:0000313" key="1">
    <source>
        <dbReference type="EMBL" id="EFO22517.2"/>
    </source>
</evidence>
<dbReference type="GO" id="GO:0032259">
    <property type="term" value="P:methylation"/>
    <property type="evidence" value="ECO:0007669"/>
    <property type="project" value="UniProtKB-KW"/>
</dbReference>
<dbReference type="OrthoDB" id="199041at2759"/>
<keyword evidence="1" id="KW-0808">Transferase</keyword>
<dbReference type="Proteomes" id="UP000095285">
    <property type="component" value="Unassembled WGS sequence"/>
</dbReference>
<dbReference type="SUPFAM" id="SSF53335">
    <property type="entry name" value="S-adenosyl-L-methionine-dependent methyltransferases"/>
    <property type="match status" value="1"/>
</dbReference>
<keyword evidence="1" id="KW-0489">Methyltransferase</keyword>
<dbReference type="FunCoup" id="A0A1I7VP05">
    <property type="interactions" value="2227"/>
</dbReference>
<gene>
    <name evidence="1 3" type="ORF">LOAG_05975</name>
</gene>
<dbReference type="GeneID" id="9943380"/>
<dbReference type="InterPro" id="IPR007884">
    <property type="entry name" value="METL9"/>
</dbReference>
<dbReference type="OMA" id="VEIGGKW"/>
<protein>
    <submittedName>
        <fullName evidence="1 3">DREV methyltransferase</fullName>
    </submittedName>
</protein>
<dbReference type="PANTHER" id="PTHR12890:SF0">
    <property type="entry name" value="PROTEIN-L-HISTIDINE N-PROS-METHYLTRANSFERASE"/>
    <property type="match status" value="1"/>
</dbReference>
<evidence type="ECO:0000313" key="3">
    <source>
        <dbReference type="WBParaSite" id="EN70_4687"/>
    </source>
</evidence>
<dbReference type="Pfam" id="PF05219">
    <property type="entry name" value="DREV"/>
    <property type="match status" value="1"/>
</dbReference>
<dbReference type="GO" id="GO:0106370">
    <property type="term" value="F:protein-L-histidine N-pros-methyltransferase activity"/>
    <property type="evidence" value="ECO:0007669"/>
    <property type="project" value="InterPro"/>
</dbReference>
<dbReference type="Gene3D" id="3.40.50.150">
    <property type="entry name" value="Vaccinia Virus protein VP39"/>
    <property type="match status" value="1"/>
</dbReference>